<dbReference type="EMBL" id="SMYO01000010">
    <property type="protein sequence ID" value="TDK59111.1"/>
    <property type="molecule type" value="Genomic_DNA"/>
</dbReference>
<evidence type="ECO:0000256" key="7">
    <source>
        <dbReference type="ARBA" id="ARBA00023136"/>
    </source>
</evidence>
<evidence type="ECO:0000313" key="10">
    <source>
        <dbReference type="EMBL" id="TDK59111.1"/>
    </source>
</evidence>
<feature type="transmembrane region" description="Helical" evidence="8">
    <location>
        <begin position="311"/>
        <end position="327"/>
    </location>
</feature>
<feature type="transmembrane region" description="Helical" evidence="8">
    <location>
        <begin position="274"/>
        <end position="299"/>
    </location>
</feature>
<comment type="subcellular location">
    <subcellularLocation>
        <location evidence="1">Membrane</location>
        <topology evidence="1">Multi-pass membrane protein</topology>
    </subcellularLocation>
</comment>
<protein>
    <submittedName>
        <fullName evidence="9">Endospore germination permease</fullName>
    </submittedName>
    <submittedName>
        <fullName evidence="10">Spore gernimation protein</fullName>
    </submittedName>
</protein>
<feature type="transmembrane region" description="Helical" evidence="8">
    <location>
        <begin position="120"/>
        <end position="138"/>
    </location>
</feature>
<evidence type="ECO:0000256" key="3">
    <source>
        <dbReference type="ARBA" id="ARBA00022448"/>
    </source>
</evidence>
<name>A0A4R5VMD8_9BACI</name>
<dbReference type="NCBIfam" id="TIGR00912">
    <property type="entry name" value="2A0309"/>
    <property type="match status" value="1"/>
</dbReference>
<reference evidence="10 11" key="1">
    <citation type="submission" date="2019-03" db="EMBL/GenBank/DDBJ databases">
        <title>Bacillus niacini sp. nov. a Nicotinate-Metabolizing Mesophile Isolated from Soil.</title>
        <authorList>
            <person name="Zhang G."/>
        </authorList>
    </citation>
    <scope>NUCLEOTIDE SEQUENCE [LARGE SCALE GENOMIC DNA]</scope>
    <source>
        <strain evidence="10 11">WN066</strain>
    </source>
</reference>
<feature type="transmembrane region" description="Helical" evidence="8">
    <location>
        <begin position="186"/>
        <end position="210"/>
    </location>
</feature>
<dbReference type="EMBL" id="JAVGVR010000001">
    <property type="protein sequence ID" value="MDQ6596118.1"/>
    <property type="molecule type" value="Genomic_DNA"/>
</dbReference>
<feature type="transmembrane region" description="Helical" evidence="8">
    <location>
        <begin position="12"/>
        <end position="34"/>
    </location>
</feature>
<evidence type="ECO:0000256" key="4">
    <source>
        <dbReference type="ARBA" id="ARBA00022544"/>
    </source>
</evidence>
<evidence type="ECO:0000313" key="12">
    <source>
        <dbReference type="Proteomes" id="UP001178888"/>
    </source>
</evidence>
<dbReference type="Proteomes" id="UP000295132">
    <property type="component" value="Unassembled WGS sequence"/>
</dbReference>
<feature type="transmembrane region" description="Helical" evidence="8">
    <location>
        <begin position="40"/>
        <end position="61"/>
    </location>
</feature>
<comment type="caution">
    <text evidence="10">The sequence shown here is derived from an EMBL/GenBank/DDBJ whole genome shotgun (WGS) entry which is preliminary data.</text>
</comment>
<feature type="transmembrane region" description="Helical" evidence="8">
    <location>
        <begin position="147"/>
        <end position="166"/>
    </location>
</feature>
<keyword evidence="12" id="KW-1185">Reference proteome</keyword>
<dbReference type="InterPro" id="IPR004761">
    <property type="entry name" value="Spore_GerAB"/>
</dbReference>
<dbReference type="PANTHER" id="PTHR34975:SF2">
    <property type="entry name" value="SPORE GERMINATION PROTEIN A2"/>
    <property type="match status" value="1"/>
</dbReference>
<feature type="transmembrane region" description="Helical" evidence="8">
    <location>
        <begin position="81"/>
        <end position="105"/>
    </location>
</feature>
<organism evidence="10 11">
    <name type="scientific">Bacillus salipaludis</name>
    <dbReference type="NCBI Taxonomy" id="2547811"/>
    <lineage>
        <taxon>Bacteria</taxon>
        <taxon>Bacillati</taxon>
        <taxon>Bacillota</taxon>
        <taxon>Bacilli</taxon>
        <taxon>Bacillales</taxon>
        <taxon>Bacillaceae</taxon>
        <taxon>Bacillus</taxon>
    </lineage>
</organism>
<comment type="similarity">
    <text evidence="2">Belongs to the amino acid-polyamine-organocation (APC) superfamily. Spore germination protein (SGP) (TC 2.A.3.9) family.</text>
</comment>
<gene>
    <name evidence="10" type="ORF">E2K98_20640</name>
    <name evidence="9" type="ORF">RCG21_06865</name>
</gene>
<evidence type="ECO:0000256" key="8">
    <source>
        <dbReference type="SAM" id="Phobius"/>
    </source>
</evidence>
<accession>A0A4R5VMD8</accession>
<keyword evidence="3" id="KW-0813">Transport</keyword>
<keyword evidence="4" id="KW-0309">Germination</keyword>
<evidence type="ECO:0000313" key="11">
    <source>
        <dbReference type="Proteomes" id="UP000295132"/>
    </source>
</evidence>
<feature type="transmembrane region" description="Helical" evidence="8">
    <location>
        <begin position="339"/>
        <end position="362"/>
    </location>
</feature>
<evidence type="ECO:0000256" key="1">
    <source>
        <dbReference type="ARBA" id="ARBA00004141"/>
    </source>
</evidence>
<dbReference type="Proteomes" id="UP001178888">
    <property type="component" value="Unassembled WGS sequence"/>
</dbReference>
<evidence type="ECO:0000256" key="2">
    <source>
        <dbReference type="ARBA" id="ARBA00007998"/>
    </source>
</evidence>
<dbReference type="GO" id="GO:0009847">
    <property type="term" value="P:spore germination"/>
    <property type="evidence" value="ECO:0007669"/>
    <property type="project" value="InterPro"/>
</dbReference>
<dbReference type="PANTHER" id="PTHR34975">
    <property type="entry name" value="SPORE GERMINATION PROTEIN A2"/>
    <property type="match status" value="1"/>
</dbReference>
<dbReference type="AlphaFoldDB" id="A0A4R5VMD8"/>
<keyword evidence="7 8" id="KW-0472">Membrane</keyword>
<sequence>MVTNLKISVRQFRILVILFSIGTTIFVMPGSLAQEVKQDAWIAAIIGTAIGFLTVALYIAIGRMFPTMTLVEIIEKLLGKWLGKAISLMFVIFSFINAADLLYYAGTFLTTQIIPETPHVSIHILFACILIMGIRLGLETLARSAELFFPLFMFLFVLLVVSLILTPDLWEFKNIQPILKTGIKPMIRAVFLFISIFSLPLIVLLMIFPISVNQQKKAEKNFYIALFIAGVCLIILTTLTILVLGPENSSRQMFPSYSLARRINVGDFLQRIEAILAIMWLITIFFKMTIYFYASIIGFVQILNIKDYRPFTLPLGMILVVMSLFLYPNVTRYAAFGNYIWPLYASTYGLVLPLLLLTINAIRKLINLDKK</sequence>
<dbReference type="RefSeq" id="WP_133337467.1">
    <property type="nucleotide sequence ID" value="NZ_JAVGVR010000001.1"/>
</dbReference>
<evidence type="ECO:0000256" key="6">
    <source>
        <dbReference type="ARBA" id="ARBA00022989"/>
    </source>
</evidence>
<evidence type="ECO:0000256" key="5">
    <source>
        <dbReference type="ARBA" id="ARBA00022692"/>
    </source>
</evidence>
<dbReference type="GO" id="GO:0016020">
    <property type="term" value="C:membrane"/>
    <property type="evidence" value="ECO:0007669"/>
    <property type="project" value="UniProtKB-SubCell"/>
</dbReference>
<evidence type="ECO:0000313" key="9">
    <source>
        <dbReference type="EMBL" id="MDQ6596118.1"/>
    </source>
</evidence>
<proteinExistence type="inferred from homology"/>
<keyword evidence="5 8" id="KW-0812">Transmembrane</keyword>
<keyword evidence="6 8" id="KW-1133">Transmembrane helix</keyword>
<feature type="transmembrane region" description="Helical" evidence="8">
    <location>
        <begin position="222"/>
        <end position="244"/>
    </location>
</feature>
<dbReference type="Gene3D" id="1.20.1740.10">
    <property type="entry name" value="Amino acid/polyamine transporter I"/>
    <property type="match status" value="1"/>
</dbReference>
<reference evidence="9" key="2">
    <citation type="submission" date="2023-08" db="EMBL/GenBank/DDBJ databases">
        <title>Nitrogen cycling bacteria in agricultural field soils.</title>
        <authorList>
            <person name="Jang J."/>
        </authorList>
    </citation>
    <scope>NUCLEOTIDE SEQUENCE</scope>
    <source>
        <strain evidence="9">PS3-36</strain>
    </source>
</reference>
<dbReference type="Pfam" id="PF03845">
    <property type="entry name" value="Spore_permease"/>
    <property type="match status" value="1"/>
</dbReference>